<dbReference type="KEGG" id="cel:CELE_C29F4.3"/>
<feature type="transmembrane region" description="Helical" evidence="2">
    <location>
        <begin position="263"/>
        <end position="287"/>
    </location>
</feature>
<dbReference type="FunCoup" id="Q18304">
    <property type="interactions" value="268"/>
</dbReference>
<dbReference type="GeneID" id="183008"/>
<feature type="region of interest" description="Disordered" evidence="1">
    <location>
        <begin position="321"/>
        <end position="346"/>
    </location>
</feature>
<sequence>MVKNKISTTTEYSTYDWEKIWFSDETIIGARETLIDSLYIALTPGSIPSACVFAFDCFLTVIHFLVSSFILDDFTTTFLGTVYFPTSLLKVIYVIDFFFSAQWIDEVSEALNQIFNMTIILSCIAYNFMCLFVANYRKNIPLPVCRTVFAPILLFCSFIVISPKLVMDRNIDNCFQFTTQLFGALFLTGQISWNFYTFICKKVDIDSEKREIKSNDLVEAANDVVLNANGRLIWASWFSLIIVILAVPQIVDYRVVLTTSWIPYHFLVQSLVQLNALLLSVTVFLVLPTYRSVIFNRCSNYNRIIKVEEFKIEKEQEKSENQLSKKQLEKEAEALENHQPPSHQPVNHNFSIPHFQHVTIPRFRVPVIPPMIPHANGQIRIFVAPPQRKF</sequence>
<feature type="compositionally biased region" description="Basic and acidic residues" evidence="1">
    <location>
        <begin position="326"/>
        <end position="336"/>
    </location>
</feature>
<evidence type="ECO:0000313" key="4">
    <source>
        <dbReference type="Proteomes" id="UP000001940"/>
    </source>
</evidence>
<protein>
    <submittedName>
        <fullName evidence="3">G_PROTEIN_RECEP_F1_2 domain-containing protein</fullName>
    </submittedName>
</protein>
<feature type="transmembrane region" description="Helical" evidence="2">
    <location>
        <begin position="232"/>
        <end position="251"/>
    </location>
</feature>
<dbReference type="PIR" id="T19566">
    <property type="entry name" value="T19566"/>
</dbReference>
<dbReference type="AGR" id="WB:WBGene00007809"/>
<organism evidence="3 4">
    <name type="scientific">Caenorhabditis elegans</name>
    <dbReference type="NCBI Taxonomy" id="6239"/>
    <lineage>
        <taxon>Eukaryota</taxon>
        <taxon>Metazoa</taxon>
        <taxon>Ecdysozoa</taxon>
        <taxon>Nematoda</taxon>
        <taxon>Chromadorea</taxon>
        <taxon>Rhabditida</taxon>
        <taxon>Rhabditina</taxon>
        <taxon>Rhabditomorpha</taxon>
        <taxon>Rhabditoidea</taxon>
        <taxon>Rhabditidae</taxon>
        <taxon>Peloderinae</taxon>
        <taxon>Caenorhabditis</taxon>
    </lineage>
</organism>
<dbReference type="OMA" id="QIRIFVA"/>
<keyword evidence="2" id="KW-1133">Transmembrane helix</keyword>
<dbReference type="WormBase" id="C29F4.3">
    <property type="protein sequence ID" value="CE03040"/>
    <property type="gene ID" value="WBGene00007809"/>
</dbReference>
<keyword evidence="4" id="KW-1185">Reference proteome</keyword>
<keyword evidence="2" id="KW-0472">Membrane</keyword>
<evidence type="ECO:0000256" key="2">
    <source>
        <dbReference type="SAM" id="Phobius"/>
    </source>
</evidence>
<feature type="transmembrane region" description="Helical" evidence="2">
    <location>
        <begin position="82"/>
        <end position="104"/>
    </location>
</feature>
<name>Q18304_CAEEL</name>
<accession>Q18304</accession>
<dbReference type="OrthoDB" id="5810621at2759"/>
<feature type="transmembrane region" description="Helical" evidence="2">
    <location>
        <begin position="144"/>
        <end position="161"/>
    </location>
</feature>
<dbReference type="PaxDb" id="6239-C29F4.3"/>
<evidence type="ECO:0000256" key="1">
    <source>
        <dbReference type="SAM" id="MobiDB-lite"/>
    </source>
</evidence>
<proteinExistence type="predicted"/>
<evidence type="ECO:0000313" key="5">
    <source>
        <dbReference type="WormBase" id="C29F4.3"/>
    </source>
</evidence>
<dbReference type="Proteomes" id="UP000001940">
    <property type="component" value="Chromosome IV"/>
</dbReference>
<dbReference type="CTD" id="183008"/>
<gene>
    <name evidence="3 5" type="ORF">C29F4.3</name>
    <name evidence="3" type="ORF">CELE_C29F4.3</name>
</gene>
<feature type="transmembrane region" description="Helical" evidence="2">
    <location>
        <begin position="47"/>
        <end position="70"/>
    </location>
</feature>
<feature type="transmembrane region" description="Helical" evidence="2">
    <location>
        <begin position="181"/>
        <end position="200"/>
    </location>
</feature>
<evidence type="ECO:0000313" key="3">
    <source>
        <dbReference type="EMBL" id="CAA92731.1"/>
    </source>
</evidence>
<feature type="transmembrane region" description="Helical" evidence="2">
    <location>
        <begin position="110"/>
        <end position="132"/>
    </location>
</feature>
<reference evidence="3 4" key="1">
    <citation type="journal article" date="1998" name="Science">
        <title>Genome sequence of the nematode C. elegans: a platform for investigating biology.</title>
        <authorList>
            <consortium name="The C. elegans sequencing consortium"/>
            <person name="Sulson J.E."/>
            <person name="Waterston R."/>
        </authorList>
    </citation>
    <scope>NUCLEOTIDE SEQUENCE [LARGE SCALE GENOMIC DNA]</scope>
    <source>
        <strain evidence="3 4">Bristol N2</strain>
    </source>
</reference>
<keyword evidence="2" id="KW-0812">Transmembrane</keyword>
<dbReference type="UCSC" id="C29F4.3">
    <property type="organism name" value="c. elegans"/>
</dbReference>
<dbReference type="eggNOG" id="ENOG502RFPE">
    <property type="taxonomic scope" value="Eukaryota"/>
</dbReference>
<dbReference type="AlphaFoldDB" id="Q18304"/>
<dbReference type="Bgee" id="WBGene00007809">
    <property type="expression patterns" value="Expressed in larva and 1 other cell type or tissue"/>
</dbReference>
<dbReference type="EMBL" id="BX284604">
    <property type="protein sequence ID" value="CAA92731.1"/>
    <property type="molecule type" value="Genomic_DNA"/>
</dbReference>
<dbReference type="InParanoid" id="Q18304"/>
<dbReference type="RefSeq" id="NP_502106.1">
    <property type="nucleotide sequence ID" value="NM_069705.3"/>
</dbReference>
<dbReference type="HOGENOM" id="CLU_634983_0_0_1"/>